<keyword evidence="6" id="KW-1185">Reference proteome</keyword>
<evidence type="ECO:0000256" key="1">
    <source>
        <dbReference type="ARBA" id="ARBA00023121"/>
    </source>
</evidence>
<feature type="region of interest" description="Disordered" evidence="2">
    <location>
        <begin position="149"/>
        <end position="311"/>
    </location>
</feature>
<keyword evidence="3" id="KW-1133">Transmembrane helix</keyword>
<accession>A0ABR0YD64</accession>
<dbReference type="Proteomes" id="UP001369086">
    <property type="component" value="Unassembled WGS sequence"/>
</dbReference>
<dbReference type="PANTHER" id="PTHR23310:SF53">
    <property type="entry name" value="ACYL-COA-BINDING DOMAIN-CONTAINING PROTEIN 4"/>
    <property type="match status" value="1"/>
</dbReference>
<protein>
    <submittedName>
        <fullName evidence="5">Acyl-CoA-binding domain-containing protein 4-like isoform X2</fullName>
    </submittedName>
</protein>
<dbReference type="Pfam" id="PF00887">
    <property type="entry name" value="ACBP"/>
    <property type="match status" value="1"/>
</dbReference>
<dbReference type="InterPro" id="IPR014352">
    <property type="entry name" value="FERM/acyl-CoA-bd_prot_sf"/>
</dbReference>
<dbReference type="InterPro" id="IPR035984">
    <property type="entry name" value="Acyl-CoA-binding_sf"/>
</dbReference>
<evidence type="ECO:0000313" key="5">
    <source>
        <dbReference type="EMBL" id="KAK6470338.1"/>
    </source>
</evidence>
<evidence type="ECO:0000256" key="2">
    <source>
        <dbReference type="SAM" id="MobiDB-lite"/>
    </source>
</evidence>
<evidence type="ECO:0000313" key="6">
    <source>
        <dbReference type="Proteomes" id="UP001369086"/>
    </source>
</evidence>
<sequence length="388" mass="42506">MCGNFGCCCLTGAVMVHPEQDCEKRFQAAVGVVHSLPKNGVYRPSHEVMLRFYSFYKQATCGPCTAPRPGFWDPIGRYKWDAWKRLGGMSREGAMREYVEEMKRVAQEVIDTVPMNEKTASMFHHFQPLYHVIHDMPRPPDTLLQQTGGELEGSVREEWSGDCEPQGNGPVWGVSGQPDAGAEFNQESNHVTSDSESEVFCDSMEQLDTDKQGEPQSDSSASELQSPLNPVAAATQTGTGQGGERAGPGGEGAGPGEGEPMRKKGALGDGRQSHRSERRRRSSGGMVRDERGVAGAGGGAGEGGPERGHPGTLEQQIALALQRLQEDMHCARDRLHALEQRADMQQGPSWWLPALSGGSLIFLLLWPFLAQWLTHLLRRGRKKVQRAT</sequence>
<feature type="compositionally biased region" description="Polar residues" evidence="2">
    <location>
        <begin position="214"/>
        <end position="228"/>
    </location>
</feature>
<reference evidence="5 6" key="1">
    <citation type="submission" date="2021-05" db="EMBL/GenBank/DDBJ databases">
        <authorList>
            <person name="Zahm M."/>
            <person name="Klopp C."/>
            <person name="Cabau C."/>
            <person name="Kuhl H."/>
            <person name="Suciu R."/>
            <person name="Ciorpac M."/>
            <person name="Holostenco D."/>
            <person name="Gessner J."/>
            <person name="Wuertz S."/>
            <person name="Hohne C."/>
            <person name="Stock M."/>
            <person name="Gislard M."/>
            <person name="Lluch J."/>
            <person name="Milhes M."/>
            <person name="Lampietro C."/>
            <person name="Lopez Roques C."/>
            <person name="Donnadieu C."/>
            <person name="Du K."/>
            <person name="Schartl M."/>
            <person name="Guiguen Y."/>
        </authorList>
    </citation>
    <scope>NUCLEOTIDE SEQUENCE [LARGE SCALE GENOMIC DNA]</scope>
    <source>
        <strain evidence="5">Hh-F2</strain>
        <tissue evidence="5">Blood</tissue>
    </source>
</reference>
<feature type="compositionally biased region" description="Gly residues" evidence="2">
    <location>
        <begin position="239"/>
        <end position="257"/>
    </location>
</feature>
<feature type="transmembrane region" description="Helical" evidence="3">
    <location>
        <begin position="350"/>
        <end position="373"/>
    </location>
</feature>
<dbReference type="PROSITE" id="PS00880">
    <property type="entry name" value="ACB_1"/>
    <property type="match status" value="1"/>
</dbReference>
<keyword evidence="3" id="KW-0812">Transmembrane</keyword>
<dbReference type="PROSITE" id="PS51228">
    <property type="entry name" value="ACB_2"/>
    <property type="match status" value="1"/>
</dbReference>
<name>A0ABR0YD64_HUSHU</name>
<feature type="compositionally biased region" description="Gly residues" evidence="2">
    <location>
        <begin position="294"/>
        <end position="303"/>
    </location>
</feature>
<evidence type="ECO:0000256" key="3">
    <source>
        <dbReference type="SAM" id="Phobius"/>
    </source>
</evidence>
<comment type="caution">
    <text evidence="5">The sequence shown here is derived from an EMBL/GenBank/DDBJ whole genome shotgun (WGS) entry which is preliminary data.</text>
</comment>
<dbReference type="PANTHER" id="PTHR23310">
    <property type="entry name" value="ACYL-COA-BINDING PROTEIN, ACBP"/>
    <property type="match status" value="1"/>
</dbReference>
<keyword evidence="3" id="KW-0472">Membrane</keyword>
<dbReference type="EMBL" id="JAHFZB010000036">
    <property type="protein sequence ID" value="KAK6470338.1"/>
    <property type="molecule type" value="Genomic_DNA"/>
</dbReference>
<dbReference type="PRINTS" id="PR00689">
    <property type="entry name" value="ACOABINDINGP"/>
</dbReference>
<dbReference type="SUPFAM" id="SSF47027">
    <property type="entry name" value="Acyl-CoA binding protein"/>
    <property type="match status" value="1"/>
</dbReference>
<dbReference type="Gene3D" id="1.20.80.10">
    <property type="match status" value="1"/>
</dbReference>
<dbReference type="InterPro" id="IPR000582">
    <property type="entry name" value="Acyl-CoA-binding_protein"/>
</dbReference>
<gene>
    <name evidence="5" type="ORF">HHUSO_G31329</name>
</gene>
<organism evidence="5 6">
    <name type="scientific">Huso huso</name>
    <name type="common">Beluga</name>
    <name type="synonym">Acipenser huso</name>
    <dbReference type="NCBI Taxonomy" id="61971"/>
    <lineage>
        <taxon>Eukaryota</taxon>
        <taxon>Metazoa</taxon>
        <taxon>Chordata</taxon>
        <taxon>Craniata</taxon>
        <taxon>Vertebrata</taxon>
        <taxon>Euteleostomi</taxon>
        <taxon>Actinopterygii</taxon>
        <taxon>Chondrostei</taxon>
        <taxon>Acipenseriformes</taxon>
        <taxon>Acipenseridae</taxon>
        <taxon>Huso</taxon>
    </lineage>
</organism>
<feature type="compositionally biased region" description="Polar residues" evidence="2">
    <location>
        <begin position="185"/>
        <end position="194"/>
    </location>
</feature>
<feature type="domain" description="ACB" evidence="4">
    <location>
        <begin position="22"/>
        <end position="111"/>
    </location>
</feature>
<proteinExistence type="predicted"/>
<dbReference type="InterPro" id="IPR022408">
    <property type="entry name" value="Acyl-CoA-binding_prot_CS"/>
</dbReference>
<evidence type="ECO:0000259" key="4">
    <source>
        <dbReference type="PROSITE" id="PS51228"/>
    </source>
</evidence>
<keyword evidence="1" id="KW-0446">Lipid-binding</keyword>